<dbReference type="Proteomes" id="UP000075881">
    <property type="component" value="Unassembled WGS sequence"/>
</dbReference>
<feature type="region of interest" description="Disordered" evidence="1">
    <location>
        <begin position="1081"/>
        <end position="1100"/>
    </location>
</feature>
<dbReference type="EnsemblMetazoa" id="ACHR002005-RA">
    <property type="protein sequence ID" value="ACHR002005-PA"/>
    <property type="gene ID" value="ACHR002005"/>
</dbReference>
<feature type="region of interest" description="Disordered" evidence="1">
    <location>
        <begin position="151"/>
        <end position="174"/>
    </location>
</feature>
<feature type="region of interest" description="Disordered" evidence="1">
    <location>
        <begin position="946"/>
        <end position="980"/>
    </location>
</feature>
<feature type="compositionally biased region" description="Polar residues" evidence="1">
    <location>
        <begin position="523"/>
        <end position="545"/>
    </location>
</feature>
<feature type="domain" description="SCA7" evidence="2">
    <location>
        <begin position="324"/>
        <end position="391"/>
    </location>
</feature>
<feature type="compositionally biased region" description="Low complexity" evidence="1">
    <location>
        <begin position="1139"/>
        <end position="1152"/>
    </location>
</feature>
<dbReference type="STRING" id="43041.A0A182JU23"/>
<protein>
    <recommendedName>
        <fullName evidence="2">SCA7 domain-containing protein</fullName>
    </recommendedName>
</protein>
<keyword evidence="4" id="KW-1185">Reference proteome</keyword>
<feature type="region of interest" description="Disordered" evidence="1">
    <location>
        <begin position="386"/>
        <end position="545"/>
    </location>
</feature>
<dbReference type="PANTHER" id="PTHR15117:SF24">
    <property type="entry name" value="SCA7 DOMAIN-CONTAINING PROTEIN"/>
    <property type="match status" value="1"/>
</dbReference>
<feature type="region of interest" description="Disordered" evidence="1">
    <location>
        <begin position="186"/>
        <end position="221"/>
    </location>
</feature>
<dbReference type="AlphaFoldDB" id="A0A182JU23"/>
<feature type="compositionally biased region" description="Low complexity" evidence="1">
    <location>
        <begin position="1086"/>
        <end position="1097"/>
    </location>
</feature>
<dbReference type="Gene3D" id="6.10.140.1270">
    <property type="match status" value="1"/>
</dbReference>
<dbReference type="PROSITE" id="PS51505">
    <property type="entry name" value="SCA7"/>
    <property type="match status" value="1"/>
</dbReference>
<dbReference type="InterPro" id="IPR052237">
    <property type="entry name" value="Ataxin-7-like_regulator"/>
</dbReference>
<feature type="compositionally biased region" description="Low complexity" evidence="1">
    <location>
        <begin position="764"/>
        <end position="782"/>
    </location>
</feature>
<feature type="compositionally biased region" description="Polar residues" evidence="1">
    <location>
        <begin position="951"/>
        <end position="978"/>
    </location>
</feature>
<proteinExistence type="predicted"/>
<feature type="region of interest" description="Disordered" evidence="1">
    <location>
        <begin position="764"/>
        <end position="785"/>
    </location>
</feature>
<reference evidence="3" key="2">
    <citation type="submission" date="2020-05" db="UniProtKB">
        <authorList>
            <consortium name="EnsemblMetazoa"/>
        </authorList>
    </citation>
    <scope>IDENTIFICATION</scope>
    <source>
        <strain evidence="3">ACHKN1017</strain>
    </source>
</reference>
<dbReference type="PANTHER" id="PTHR15117">
    <property type="entry name" value="ATAXIN 7 RELATED"/>
    <property type="match status" value="1"/>
</dbReference>
<feature type="compositionally biased region" description="Polar residues" evidence="1">
    <location>
        <begin position="198"/>
        <end position="221"/>
    </location>
</feature>
<feature type="region of interest" description="Disordered" evidence="1">
    <location>
        <begin position="240"/>
        <end position="292"/>
    </location>
</feature>
<name>A0A182JU23_9DIPT</name>
<sequence length="1158" mass="120167">MNRDCVAVGGGLYKLKGQSWKSLIERTTNGSAAFIVGDDEDGILELAGEQQNHVKAYAGTTGQNSFTAQTKYGTASNTTFSASRTVRSNRPRGSVMRLDKADMGLYGICPETDPFYAVICDICGSVVKPQGLQKHMTNRHHSLINHTAKLNANGNNSASTTAATTGGTGSKGSSTVLAEQHLSNSYASADKTEGMLRTGTSGELSSAGRTDGKTVSSSYGSQNDESLLLDAISVAPIKVRSSSSGKVKSKNAKNASGASGSSSSSSSSKNNNNGSLSSSFSKTSISTSQGAGESAAEFGREFPAGGAIGSSGVPLVLMSNCSGVLEKKATFAMDRHCGVVTPDGKRNCTRPITCKSHSLSQRRAVPGRSKTLDKLLAEMRGHGMAAGAISSAPKDDAGSSGFMDVMESNSSSSTGFDVNTGDRRSAATAETNIRSSTSSQSTAISTESGKNSHHSSHASGSLKLPPSEGRNERSKHKTSSRSHSSAGGSTGQSSKSSNAHHRQSSIKHGQPRETPPQPAQPITPMSTGMPQQPIGTQHGLSPQQQQQIVMPNTGTDLLGAQFSADDSVATNAVLPDHAAIVMDPSTNLLKLSVAGSLHSSTANDDSSQQYGTTNLMQADGLTVTLPLSVISSMNLAGTNLVNMAHGAPGAGGGADVGAAGQVVSSAIVSTANGSNAMLPPGVIDCGGATEQTAFIPAELIDQIPLVAANGTDLHDPNAAYRLATSTGAATGQTTNGLNDLTLPSYNDQINYTLQTFAQNLAQSADAVQQQQQRQHPGGQSSQVDLGDSIDDIVPTINLLPTATNSLVLPQLQGDLADSIILTPNQLTSLSLVDQHFIDNLSGLKAVSEMDPLTVNGPVDISKLMLLKKVDEEYLKERQLQQQQQQQIFPYSVGQLDEARGVKMWYSSLPKPLHVNNFQLRRLAGGYVMNRKLLNIRRNLLQETGLDGKRLTSPTGTAGSSLLSSNTPHSPLGSGSTRTGAMIGGRTGNDILLASLASPTGAGKAKAIDPVGNMNGAVGGLGSPGSLGGGAAGSTGINRTNSSLHRGQRRLILTPQQGRTEKSSCLLSNAYFKNLISSMQQTKEQHNNATKTADDAAAPTSMATERTMQSLKRSASSLTTLSNKRMKIINNLHNSTAPPSVLLQGGSSGSSGKVKSKVL</sequence>
<dbReference type="Pfam" id="PF08313">
    <property type="entry name" value="SCA7"/>
    <property type="match status" value="1"/>
</dbReference>
<reference evidence="4" key="1">
    <citation type="submission" date="2013-03" db="EMBL/GenBank/DDBJ databases">
        <title>The Genome Sequence of Anopheles christyi ACHKN1017.</title>
        <authorList>
            <consortium name="The Broad Institute Genomics Platform"/>
            <person name="Neafsey D.E."/>
            <person name="Besansky N."/>
            <person name="Walker B."/>
            <person name="Young S.K."/>
            <person name="Zeng Q."/>
            <person name="Gargeya S."/>
            <person name="Fitzgerald M."/>
            <person name="Haas B."/>
            <person name="Abouelleil A."/>
            <person name="Allen A.W."/>
            <person name="Alvarado L."/>
            <person name="Arachchi H.M."/>
            <person name="Berlin A.M."/>
            <person name="Chapman S.B."/>
            <person name="Gainer-Dewar J."/>
            <person name="Goldberg J."/>
            <person name="Griggs A."/>
            <person name="Gujja S."/>
            <person name="Hansen M."/>
            <person name="Howarth C."/>
            <person name="Imamovic A."/>
            <person name="Ireland A."/>
            <person name="Larimer J."/>
            <person name="McCowan C."/>
            <person name="Murphy C."/>
            <person name="Pearson M."/>
            <person name="Poon T.W."/>
            <person name="Priest M."/>
            <person name="Roberts A."/>
            <person name="Saif S."/>
            <person name="Shea T."/>
            <person name="Sisk P."/>
            <person name="Sykes S."/>
            <person name="Wortman J."/>
            <person name="Nusbaum C."/>
            <person name="Birren B."/>
        </authorList>
    </citation>
    <scope>NUCLEOTIDE SEQUENCE [LARGE SCALE GENOMIC DNA]</scope>
    <source>
        <strain evidence="4">ACHKN1017</strain>
    </source>
</reference>
<evidence type="ECO:0000313" key="3">
    <source>
        <dbReference type="EnsemblMetazoa" id="ACHR002005-PA"/>
    </source>
</evidence>
<dbReference type="InterPro" id="IPR013243">
    <property type="entry name" value="SCA7_dom"/>
</dbReference>
<evidence type="ECO:0000259" key="2">
    <source>
        <dbReference type="PROSITE" id="PS51505"/>
    </source>
</evidence>
<accession>A0A182JU23</accession>
<feature type="compositionally biased region" description="Low complexity" evidence="1">
    <location>
        <begin position="435"/>
        <end position="448"/>
    </location>
</feature>
<feature type="region of interest" description="Disordered" evidence="1">
    <location>
        <begin position="1134"/>
        <end position="1158"/>
    </location>
</feature>
<feature type="compositionally biased region" description="Low complexity" evidence="1">
    <location>
        <begin position="241"/>
        <end position="288"/>
    </location>
</feature>
<evidence type="ECO:0000256" key="1">
    <source>
        <dbReference type="SAM" id="MobiDB-lite"/>
    </source>
</evidence>
<feature type="compositionally biased region" description="Polar residues" evidence="1">
    <location>
        <begin position="407"/>
        <end position="417"/>
    </location>
</feature>
<evidence type="ECO:0000313" key="4">
    <source>
        <dbReference type="Proteomes" id="UP000075881"/>
    </source>
</evidence>
<dbReference type="VEuPathDB" id="VectorBase:ACHR002005"/>
<organism evidence="3 4">
    <name type="scientific">Anopheles christyi</name>
    <dbReference type="NCBI Taxonomy" id="43041"/>
    <lineage>
        <taxon>Eukaryota</taxon>
        <taxon>Metazoa</taxon>
        <taxon>Ecdysozoa</taxon>
        <taxon>Arthropoda</taxon>
        <taxon>Hexapoda</taxon>
        <taxon>Insecta</taxon>
        <taxon>Pterygota</taxon>
        <taxon>Neoptera</taxon>
        <taxon>Endopterygota</taxon>
        <taxon>Diptera</taxon>
        <taxon>Nematocera</taxon>
        <taxon>Culicoidea</taxon>
        <taxon>Culicidae</taxon>
        <taxon>Anophelinae</taxon>
        <taxon>Anopheles</taxon>
    </lineage>
</organism>